<organism evidence="2">
    <name type="scientific">freshwater metagenome</name>
    <dbReference type="NCBI Taxonomy" id="449393"/>
    <lineage>
        <taxon>unclassified sequences</taxon>
        <taxon>metagenomes</taxon>
        <taxon>ecological metagenomes</taxon>
    </lineage>
</organism>
<dbReference type="FunFam" id="3.30.1330.40:FF:000001">
    <property type="entry name" value="L-PSP family endoribonuclease"/>
    <property type="match status" value="1"/>
</dbReference>
<sequence length="130" mass="13294">MSTERETFNAPDAPAAVGPYSHAASANGFVFASGQLGLSPDGSGLVPGGVEAQAVQALENLQAVARAAGCELADAVKVTVFLTDMGDFASVNTIYANYFTGDEPPARAAVEVSDLPLGGLIEFEAVFAQR</sequence>
<dbReference type="GO" id="GO:0005829">
    <property type="term" value="C:cytosol"/>
    <property type="evidence" value="ECO:0007669"/>
    <property type="project" value="TreeGrafter"/>
</dbReference>
<dbReference type="PANTHER" id="PTHR11803:SF58">
    <property type="entry name" value="PROTEIN HMF1-RELATED"/>
    <property type="match status" value="1"/>
</dbReference>
<gene>
    <name evidence="2" type="ORF">UFOPK3444_00742</name>
</gene>
<dbReference type="InterPro" id="IPR006056">
    <property type="entry name" value="RidA"/>
</dbReference>
<evidence type="ECO:0000256" key="1">
    <source>
        <dbReference type="ARBA" id="ARBA00010552"/>
    </source>
</evidence>
<dbReference type="InterPro" id="IPR006175">
    <property type="entry name" value="YjgF/YER057c/UK114"/>
</dbReference>
<protein>
    <submittedName>
        <fullName evidence="2">Unannotated protein</fullName>
    </submittedName>
</protein>
<dbReference type="NCBIfam" id="TIGR00004">
    <property type="entry name" value="Rid family detoxifying hydrolase"/>
    <property type="match status" value="1"/>
</dbReference>
<dbReference type="PANTHER" id="PTHR11803">
    <property type="entry name" value="2-IMINOBUTANOATE/2-IMINOPROPANOATE DEAMINASE RIDA"/>
    <property type="match status" value="1"/>
</dbReference>
<dbReference type="CDD" id="cd00448">
    <property type="entry name" value="YjgF_YER057c_UK114_family"/>
    <property type="match status" value="1"/>
</dbReference>
<accession>A0A6J7DV82</accession>
<name>A0A6J7DV82_9ZZZZ</name>
<dbReference type="EMBL" id="CAFBLU010000009">
    <property type="protein sequence ID" value="CAB4871313.1"/>
    <property type="molecule type" value="Genomic_DNA"/>
</dbReference>
<dbReference type="InterPro" id="IPR035959">
    <property type="entry name" value="RutC-like_sf"/>
</dbReference>
<dbReference type="Pfam" id="PF01042">
    <property type="entry name" value="Ribonuc_L-PSP"/>
    <property type="match status" value="1"/>
</dbReference>
<reference evidence="2" key="1">
    <citation type="submission" date="2020-05" db="EMBL/GenBank/DDBJ databases">
        <authorList>
            <person name="Chiriac C."/>
            <person name="Salcher M."/>
            <person name="Ghai R."/>
            <person name="Kavagutti S V."/>
        </authorList>
    </citation>
    <scope>NUCLEOTIDE SEQUENCE</scope>
</reference>
<dbReference type="SUPFAM" id="SSF55298">
    <property type="entry name" value="YjgF-like"/>
    <property type="match status" value="1"/>
</dbReference>
<evidence type="ECO:0000313" key="2">
    <source>
        <dbReference type="EMBL" id="CAB4871313.1"/>
    </source>
</evidence>
<dbReference type="AlphaFoldDB" id="A0A6J7DV82"/>
<proteinExistence type="inferred from homology"/>
<dbReference type="Gene3D" id="3.30.1330.40">
    <property type="entry name" value="RutC-like"/>
    <property type="match status" value="1"/>
</dbReference>
<comment type="similarity">
    <text evidence="1">Belongs to the RutC family.</text>
</comment>
<dbReference type="GO" id="GO:0019239">
    <property type="term" value="F:deaminase activity"/>
    <property type="evidence" value="ECO:0007669"/>
    <property type="project" value="TreeGrafter"/>
</dbReference>